<keyword evidence="3" id="KW-1185">Reference proteome</keyword>
<accession>A0A8S4EQP8</accession>
<organism evidence="2 3">
    <name type="scientific">Plutella xylostella</name>
    <name type="common">Diamondback moth</name>
    <name type="synonym">Plutella maculipennis</name>
    <dbReference type="NCBI Taxonomy" id="51655"/>
    <lineage>
        <taxon>Eukaryota</taxon>
        <taxon>Metazoa</taxon>
        <taxon>Ecdysozoa</taxon>
        <taxon>Arthropoda</taxon>
        <taxon>Hexapoda</taxon>
        <taxon>Insecta</taxon>
        <taxon>Pterygota</taxon>
        <taxon>Neoptera</taxon>
        <taxon>Endopterygota</taxon>
        <taxon>Lepidoptera</taxon>
        <taxon>Glossata</taxon>
        <taxon>Ditrysia</taxon>
        <taxon>Yponomeutoidea</taxon>
        <taxon>Plutellidae</taxon>
        <taxon>Plutella</taxon>
    </lineage>
</organism>
<sequence length="298" mass="32975">MTVWRNESLGEVLVSLISDDKTCVDSGGTPCTFPAEGPPLWQLILHYLLHGRTALMDVWLPRDLFCCRLQRHQLARGLRAKNNRIRVFLTRAPAPPPPPPASLAESRAATISTSIVTTPVSCSIRGQRRKEVMEVGGEWRAYYGGELAPGVLEEPPLVAEYYKLPPLQQDQLGLHKDGKLLDVWPAGATSKPTNGAHGAELGELSGLLHAGLVKREPEDLSRKVPDDEHARAPPRHKVRHTAVRRRRARTHYTRPLEAKTCLFRARRATCSRPPAPSPRPSLRAPCIDSGFPTFVSLS</sequence>
<feature type="compositionally biased region" description="Basic residues" evidence="1">
    <location>
        <begin position="232"/>
        <end position="248"/>
    </location>
</feature>
<dbReference type="EMBL" id="CAJHNJ030000020">
    <property type="protein sequence ID" value="CAG9117640.1"/>
    <property type="molecule type" value="Genomic_DNA"/>
</dbReference>
<feature type="region of interest" description="Disordered" evidence="1">
    <location>
        <begin position="217"/>
        <end position="248"/>
    </location>
</feature>
<protein>
    <submittedName>
        <fullName evidence="2">(diamondback moth) hypothetical protein</fullName>
    </submittedName>
</protein>
<dbReference type="AlphaFoldDB" id="A0A8S4EQP8"/>
<dbReference type="Proteomes" id="UP000653454">
    <property type="component" value="Unassembled WGS sequence"/>
</dbReference>
<reference evidence="2" key="1">
    <citation type="submission" date="2020-11" db="EMBL/GenBank/DDBJ databases">
        <authorList>
            <person name="Whiteford S."/>
        </authorList>
    </citation>
    <scope>NUCLEOTIDE SEQUENCE</scope>
</reference>
<proteinExistence type="predicted"/>
<name>A0A8S4EQP8_PLUXY</name>
<comment type="caution">
    <text evidence="2">The sequence shown here is derived from an EMBL/GenBank/DDBJ whole genome shotgun (WGS) entry which is preliminary data.</text>
</comment>
<feature type="compositionally biased region" description="Basic and acidic residues" evidence="1">
    <location>
        <begin position="217"/>
        <end position="231"/>
    </location>
</feature>
<evidence type="ECO:0000313" key="3">
    <source>
        <dbReference type="Proteomes" id="UP000653454"/>
    </source>
</evidence>
<gene>
    <name evidence="2" type="ORF">PLXY2_LOCUS6330</name>
</gene>
<evidence type="ECO:0000313" key="2">
    <source>
        <dbReference type="EMBL" id="CAG9117640.1"/>
    </source>
</evidence>
<evidence type="ECO:0000256" key="1">
    <source>
        <dbReference type="SAM" id="MobiDB-lite"/>
    </source>
</evidence>